<dbReference type="InterPro" id="IPR004771">
    <property type="entry name" value="K/H_exchanger"/>
</dbReference>
<dbReference type="Gene3D" id="1.20.1530.20">
    <property type="match status" value="1"/>
</dbReference>
<dbReference type="Proteomes" id="UP000095256">
    <property type="component" value="Unassembled WGS sequence"/>
</dbReference>
<dbReference type="InterPro" id="IPR006153">
    <property type="entry name" value="Cation/H_exchanger_TM"/>
</dbReference>
<dbReference type="NCBIfam" id="TIGR00932">
    <property type="entry name" value="2a37"/>
    <property type="match status" value="1"/>
</dbReference>
<feature type="transmembrane region" description="Helical" evidence="11">
    <location>
        <begin position="175"/>
        <end position="196"/>
    </location>
</feature>
<dbReference type="GO" id="GO:0006814">
    <property type="term" value="P:sodium ion transport"/>
    <property type="evidence" value="ECO:0007669"/>
    <property type="project" value="UniProtKB-KW"/>
</dbReference>
<evidence type="ECO:0000256" key="11">
    <source>
        <dbReference type="SAM" id="Phobius"/>
    </source>
</evidence>
<reference evidence="13 14" key="1">
    <citation type="submission" date="2016-09" db="EMBL/GenBank/DDBJ databases">
        <authorList>
            <person name="Capua I."/>
            <person name="De Benedictis P."/>
            <person name="Joannis T."/>
            <person name="Lombin L.H."/>
            <person name="Cattoli G."/>
        </authorList>
    </citation>
    <scope>NUCLEOTIDE SEQUENCE [LARGE SCALE GENOMIC DNA]</scope>
    <source>
        <strain evidence="13 14">LMG 25899</strain>
    </source>
</reference>
<evidence type="ECO:0000313" key="14">
    <source>
        <dbReference type="Proteomes" id="UP000095256"/>
    </source>
</evidence>
<name>A0A1E5KSE5_9ENTE</name>
<feature type="domain" description="Cation/H+ exchanger transmembrane" evidence="12">
    <location>
        <begin position="11"/>
        <end position="376"/>
    </location>
</feature>
<evidence type="ECO:0000259" key="12">
    <source>
        <dbReference type="Pfam" id="PF00999"/>
    </source>
</evidence>
<dbReference type="PANTHER" id="PTHR43562:SF3">
    <property type="entry name" value="SODIUM ION_PROTON EXCHANGER (EUROFUNG)"/>
    <property type="match status" value="1"/>
</dbReference>
<dbReference type="RefSeq" id="WP_069700308.1">
    <property type="nucleotide sequence ID" value="NZ_JAGGMA010000001.1"/>
</dbReference>
<feature type="transmembrane region" description="Helical" evidence="11">
    <location>
        <begin position="264"/>
        <end position="284"/>
    </location>
</feature>
<dbReference type="GO" id="GO:0015297">
    <property type="term" value="F:antiporter activity"/>
    <property type="evidence" value="ECO:0007669"/>
    <property type="project" value="UniProtKB-KW"/>
</dbReference>
<dbReference type="AlphaFoldDB" id="A0A1E5KSE5"/>
<keyword evidence="5 11" id="KW-0812">Transmembrane</keyword>
<dbReference type="PANTHER" id="PTHR43562">
    <property type="entry name" value="NAPA-TYPE SODIUM/HYDROGEN ANTIPORTER"/>
    <property type="match status" value="1"/>
</dbReference>
<evidence type="ECO:0000313" key="13">
    <source>
        <dbReference type="EMBL" id="OEH80790.1"/>
    </source>
</evidence>
<dbReference type="InterPro" id="IPR038770">
    <property type="entry name" value="Na+/solute_symporter_sf"/>
</dbReference>
<keyword evidence="6 11" id="KW-1133">Transmembrane helix</keyword>
<keyword evidence="9 11" id="KW-0472">Membrane</keyword>
<feature type="transmembrane region" description="Helical" evidence="11">
    <location>
        <begin position="114"/>
        <end position="132"/>
    </location>
</feature>
<feature type="transmembrane region" description="Helical" evidence="11">
    <location>
        <begin position="291"/>
        <end position="311"/>
    </location>
</feature>
<keyword evidence="14" id="KW-1185">Reference proteome</keyword>
<evidence type="ECO:0000256" key="9">
    <source>
        <dbReference type="ARBA" id="ARBA00023136"/>
    </source>
</evidence>
<dbReference type="GO" id="GO:0016020">
    <property type="term" value="C:membrane"/>
    <property type="evidence" value="ECO:0007669"/>
    <property type="project" value="UniProtKB-SubCell"/>
</dbReference>
<evidence type="ECO:0000256" key="8">
    <source>
        <dbReference type="ARBA" id="ARBA00023065"/>
    </source>
</evidence>
<keyword evidence="8" id="KW-0406">Ion transport</keyword>
<dbReference type="OrthoDB" id="9793589at2"/>
<protein>
    <submittedName>
        <fullName evidence="13">Sodium:proton antiporter</fullName>
    </submittedName>
</protein>
<keyword evidence="7" id="KW-0915">Sodium</keyword>
<keyword evidence="3" id="KW-0813">Transport</keyword>
<feature type="transmembrane region" description="Helical" evidence="11">
    <location>
        <begin position="323"/>
        <end position="345"/>
    </location>
</feature>
<evidence type="ECO:0000256" key="7">
    <source>
        <dbReference type="ARBA" id="ARBA00023053"/>
    </source>
</evidence>
<dbReference type="STRING" id="762845.BCR26_07260"/>
<evidence type="ECO:0000256" key="3">
    <source>
        <dbReference type="ARBA" id="ARBA00022448"/>
    </source>
</evidence>
<feature type="transmembrane region" description="Helical" evidence="11">
    <location>
        <begin position="217"/>
        <end position="244"/>
    </location>
</feature>
<comment type="caution">
    <text evidence="13">The sequence shown here is derived from an EMBL/GenBank/DDBJ whole genome shotgun (WGS) entry which is preliminary data.</text>
</comment>
<feature type="transmembrane region" description="Helical" evidence="11">
    <location>
        <begin position="352"/>
        <end position="373"/>
    </location>
</feature>
<organism evidence="13 14">
    <name type="scientific">Enterococcus rivorum</name>
    <dbReference type="NCBI Taxonomy" id="762845"/>
    <lineage>
        <taxon>Bacteria</taxon>
        <taxon>Bacillati</taxon>
        <taxon>Bacillota</taxon>
        <taxon>Bacilli</taxon>
        <taxon>Lactobacillales</taxon>
        <taxon>Enterococcaceae</taxon>
        <taxon>Enterococcus</taxon>
    </lineage>
</organism>
<feature type="transmembrane region" description="Helical" evidence="11">
    <location>
        <begin position="144"/>
        <end position="169"/>
    </location>
</feature>
<evidence type="ECO:0000256" key="4">
    <source>
        <dbReference type="ARBA" id="ARBA00022449"/>
    </source>
</evidence>
<dbReference type="Pfam" id="PF00999">
    <property type="entry name" value="Na_H_Exchanger"/>
    <property type="match status" value="1"/>
</dbReference>
<evidence type="ECO:0000256" key="10">
    <source>
        <dbReference type="ARBA" id="ARBA00023201"/>
    </source>
</evidence>
<dbReference type="GO" id="GO:0008324">
    <property type="term" value="F:monoatomic cation transmembrane transporter activity"/>
    <property type="evidence" value="ECO:0007669"/>
    <property type="project" value="InterPro"/>
</dbReference>
<dbReference type="EMBL" id="MIEK01000081">
    <property type="protein sequence ID" value="OEH80790.1"/>
    <property type="molecule type" value="Genomic_DNA"/>
</dbReference>
<proteinExistence type="inferred from homology"/>
<evidence type="ECO:0000256" key="6">
    <source>
        <dbReference type="ARBA" id="ARBA00022989"/>
    </source>
</evidence>
<evidence type="ECO:0000256" key="2">
    <source>
        <dbReference type="ARBA" id="ARBA00005551"/>
    </source>
</evidence>
<keyword evidence="10" id="KW-0739">Sodium transport</keyword>
<comment type="similarity">
    <text evidence="2">Belongs to the monovalent cation:proton antiporter 2 (CPA2) transporter (TC 2.A.37) family.</text>
</comment>
<feature type="transmembrane region" description="Helical" evidence="11">
    <location>
        <begin position="80"/>
        <end position="102"/>
    </location>
</feature>
<keyword evidence="4" id="KW-0050">Antiport</keyword>
<comment type="subcellular location">
    <subcellularLocation>
        <location evidence="1">Membrane</location>
        <topology evidence="1">Multi-pass membrane protein</topology>
    </subcellularLocation>
</comment>
<dbReference type="GO" id="GO:1902600">
    <property type="term" value="P:proton transmembrane transport"/>
    <property type="evidence" value="ECO:0007669"/>
    <property type="project" value="InterPro"/>
</dbReference>
<evidence type="ECO:0000256" key="1">
    <source>
        <dbReference type="ARBA" id="ARBA00004141"/>
    </source>
</evidence>
<evidence type="ECO:0000256" key="5">
    <source>
        <dbReference type="ARBA" id="ARBA00022692"/>
    </source>
</evidence>
<sequence length="382" mass="41225">MHFLGILGLILVTTSVAAHFSKKCGIPAVVGQLLVGILLGNAGLKWIHPDVLVHEFSEIGVILLMFLAGLESNLSMLKKYFRPGILVALFGILFPVAMGGLFAKNFNLSFNESLFIGIILAATSVSISVEVLKELNVMSSKEGLTILGASVVDDILVVFLLSVGLSFLTDGETDGGALAIVLLKQLGFFISLFFLIKWIIPGLIHFSQKIYVKHSTVIISLIICLGLSYMADVVGLSAVIGAFFAGVAIGQTTVKESVFSNVEILGYSLFIPVFFVSIGLEVNFTGFEKQVWFILLYIIIAVLTKLIGGFLGAKLAGFSNDSALMVGSGMISRGEMALIVLQIGYQAQLIDIVYYSPIVTIILVTTLMSPLIMKIFTKRIYH</sequence>
<accession>A0A1E5KSE5</accession>
<gene>
    <name evidence="13" type="ORF">BCR26_07260</name>
</gene>